<feature type="compositionally biased region" description="Basic and acidic residues" evidence="1">
    <location>
        <begin position="1430"/>
        <end position="1443"/>
    </location>
</feature>
<comment type="caution">
    <text evidence="2">The sequence shown here is derived from an EMBL/GenBank/DDBJ whole genome shotgun (WGS) entry which is preliminary data.</text>
</comment>
<reference evidence="2 3" key="1">
    <citation type="submission" date="2024-03" db="EMBL/GenBank/DDBJ databases">
        <title>A high-quality draft genome sequence of Diaporthe vaccinii, a causative agent of upright dieback and viscid rot disease in cranberry plants.</title>
        <authorList>
            <person name="Sarrasin M."/>
            <person name="Lang B.F."/>
            <person name="Burger G."/>
        </authorList>
    </citation>
    <scope>NUCLEOTIDE SEQUENCE [LARGE SCALE GENOMIC DNA]</scope>
    <source>
        <strain evidence="2 3">IS7</strain>
    </source>
</reference>
<feature type="compositionally biased region" description="Polar residues" evidence="1">
    <location>
        <begin position="1110"/>
        <end position="1127"/>
    </location>
</feature>
<feature type="compositionally biased region" description="Basic residues" evidence="1">
    <location>
        <begin position="162"/>
        <end position="171"/>
    </location>
</feature>
<evidence type="ECO:0000313" key="3">
    <source>
        <dbReference type="Proteomes" id="UP001600888"/>
    </source>
</evidence>
<evidence type="ECO:0000256" key="1">
    <source>
        <dbReference type="SAM" id="MobiDB-lite"/>
    </source>
</evidence>
<feature type="compositionally biased region" description="Basic and acidic residues" evidence="1">
    <location>
        <begin position="105"/>
        <end position="118"/>
    </location>
</feature>
<feature type="compositionally biased region" description="Polar residues" evidence="1">
    <location>
        <begin position="1191"/>
        <end position="1203"/>
    </location>
</feature>
<feature type="region of interest" description="Disordered" evidence="1">
    <location>
        <begin position="1"/>
        <end position="734"/>
    </location>
</feature>
<accession>A0ABR4FAR8</accession>
<dbReference type="Proteomes" id="UP001600888">
    <property type="component" value="Unassembled WGS sequence"/>
</dbReference>
<feature type="compositionally biased region" description="Basic and acidic residues" evidence="1">
    <location>
        <begin position="1463"/>
        <end position="1481"/>
    </location>
</feature>
<protein>
    <submittedName>
        <fullName evidence="2">Uncharacterized protein</fullName>
    </submittedName>
</protein>
<feature type="compositionally biased region" description="Basic residues" evidence="1">
    <location>
        <begin position="72"/>
        <end position="82"/>
    </location>
</feature>
<sequence length="1629" mass="176147">MQTRMESHQSQQQRGARRGPGRPRGSSRAGRPSSSSGNHHAHSSSPVSLTNIINFGDETSSINARTPTSSRGRVRAANHHTPSHPYLSSPTSADFPSVASDAMGLDDHRAAPRSDRVPKQPLNHSFTFSTPENPRHEPGRKRARTLEYPSDGAAHQDEAKVKGGHSLRKRVRIDYAQMNDDNEEDQAPKELQDDRTEITVSGARGARKRRSTVDPHNDDEGAQPPSTALTKRARPEKQRTVSPKPQRRRTQQRKSISAPVARPAESPDQQPSDTELKDTIEVGAPLQFTGSSSSQRSETASNISGQSPSQSRHAQPSTFTGTQVASPTTIGQENEPSTSFPEREEPVLPCLDGSAPNKSEGLTFPPVNKPSQEDVKEDEKIKEDQDSAPSLPDLGQQLTSALSAVSEVDNSRFDAQSSQDPESGVFGTEMAATSFPDQSQGLKVPSSQESIDSDATQDMPPDGPLGNSALARELRNTISSVVDEQPTEQPTKISEPDNQKEPAAESLQNDHETQMPLPRTRRRLGRLVGNSSATEEDSSQLPTQTERRSSTSRKTEKAKTDVKPVASAVPTPESPETPKKRRPGRPPKIRQSIEQEPREPRVPRKRRVTATAQTIAQPRPMRAHTPRDFSFLTPYTDAQDAYPEVAQDYGVPTPGETPNLQNSEDPGEPADDVESLAPERDSGSQEQGQSRLDGGSGSNAPTPAPMSEMPTPAAESLPASRNASPEPVIEPIRKVKTRKQYRFTRIRSPTDFVNVLDDHKNMSTEDLFNALEASASALGAWQDEWKKRKLVTEDEDNAVRRRAHDAALMAREARDMAKTNGAISVEKRDFEIKGIRANFIDENKLKHPESNPEVYERNQDQVAAQAYGFEWDPRPSMIGRQDPVGQRDGLQNNRLRNRPKLSQRAAEAAVDDPVGIVTGKRTRKPRILSDDSKEASRAPTPLEPVKPKQTRRRRKNAGAENFDSDYEAQAAVEESTAAQKPEVPEAPPPDQPVKKRRGPKPGAKAAREAAARAAAEKEAAERAEQEALANAEAVRDRELYGVEDEQPQTRKRRRGAAADNLASSFDGAQQHQAPAEAAFLQAGDAALPAPKRQRGRKSAAATQVEIPPNTFYSAGSSVPTNDDTVTPTEDFRPSTSSSTSSMHTVGSSYSFRHRPRKNYSELADPIKDMLADSRPKRGRRAKKEQEPEPTSMPSNFAPSQLDGSSYGPPGHGYMHQQAAPVLAPPNNPFINVTGGGPGQLLAPAPVRLGPAQAPPPHPVGAQNPFSAPHTNAPVEHPPHIEPPQSPRKKQPRIKIINRNRQNATPRPNGPPPPHQSYSHSGHQAPLAPLQPPPSFHGQTGYEQHIYGGAPLQPHSMPGAGPGQFSFPVNSSPHGAMSMPPMMPNGPPFPQMGSLPGGPGSLPSTNSRANSKPPGSGRATPAPSSAEGEDLSEKDYASMTKSEKMSASMKARWANGSMRQAVNKRKETLARKKQKQSDEKNPTKTSTPTPQPEMPPSQSRTPVTASAPSLPHPGPGGSTQPSPVDMGSKNLPPQERHRDFGGILMGGEYNGPPGLPGGIRAPSQAPLQPDDRQVLGYMPDGPPPTHMALPGGIWEAHARSYANGGGGREELNGDRHSGGAAPAPGWGPQP</sequence>
<feature type="compositionally biased region" description="Polar residues" evidence="1">
    <location>
        <begin position="288"/>
        <end position="340"/>
    </location>
</feature>
<feature type="compositionally biased region" description="Low complexity" evidence="1">
    <location>
        <begin position="1134"/>
        <end position="1150"/>
    </location>
</feature>
<feature type="compositionally biased region" description="Basic and acidic residues" evidence="1">
    <location>
        <begin position="186"/>
        <end position="197"/>
    </location>
</feature>
<evidence type="ECO:0000313" key="2">
    <source>
        <dbReference type="EMBL" id="KAL2291796.1"/>
    </source>
</evidence>
<dbReference type="EMBL" id="JBAWTH010000005">
    <property type="protein sequence ID" value="KAL2291796.1"/>
    <property type="molecule type" value="Genomic_DNA"/>
</dbReference>
<feature type="compositionally biased region" description="Basic and acidic residues" evidence="1">
    <location>
        <begin position="591"/>
        <end position="602"/>
    </location>
</feature>
<feature type="compositionally biased region" description="Polar residues" evidence="1">
    <location>
        <begin position="476"/>
        <end position="492"/>
    </location>
</feature>
<feature type="compositionally biased region" description="Polar residues" evidence="1">
    <location>
        <begin position="122"/>
        <end position="132"/>
    </location>
</feature>
<feature type="compositionally biased region" description="Pro residues" evidence="1">
    <location>
        <begin position="1380"/>
        <end position="1389"/>
    </location>
</feature>
<gene>
    <name evidence="2" type="ORF">FJTKL_11982</name>
</gene>
<organism evidence="2 3">
    <name type="scientific">Diaporthe vaccinii</name>
    <dbReference type="NCBI Taxonomy" id="105482"/>
    <lineage>
        <taxon>Eukaryota</taxon>
        <taxon>Fungi</taxon>
        <taxon>Dikarya</taxon>
        <taxon>Ascomycota</taxon>
        <taxon>Pezizomycotina</taxon>
        <taxon>Sordariomycetes</taxon>
        <taxon>Sordariomycetidae</taxon>
        <taxon>Diaporthales</taxon>
        <taxon>Diaporthaceae</taxon>
        <taxon>Diaporthe</taxon>
        <taxon>Diaporthe eres species complex</taxon>
    </lineage>
</organism>
<feature type="compositionally biased region" description="Basic and acidic residues" evidence="1">
    <location>
        <begin position="1164"/>
        <end position="1175"/>
    </location>
</feature>
<name>A0ABR4FAR8_9PEZI</name>
<feature type="compositionally biased region" description="Acidic residues" evidence="1">
    <location>
        <begin position="665"/>
        <end position="674"/>
    </location>
</feature>
<keyword evidence="3" id="KW-1185">Reference proteome</keyword>
<dbReference type="EMBL" id="JBAWTH010000005">
    <property type="protein sequence ID" value="KAL2291793.1"/>
    <property type="molecule type" value="Genomic_DNA"/>
</dbReference>
<feature type="compositionally biased region" description="Basic residues" evidence="1">
    <location>
        <begin position="579"/>
        <end position="588"/>
    </location>
</feature>
<feature type="region of interest" description="Disordered" evidence="1">
    <location>
        <begin position="872"/>
        <end position="1629"/>
    </location>
</feature>
<feature type="compositionally biased region" description="Polar residues" evidence="1">
    <location>
        <begin position="435"/>
        <end position="456"/>
    </location>
</feature>
<feature type="compositionally biased region" description="Low complexity" evidence="1">
    <location>
        <begin position="23"/>
        <end position="38"/>
    </location>
</feature>
<feature type="compositionally biased region" description="Basic and acidic residues" evidence="1">
    <location>
        <begin position="545"/>
        <end position="562"/>
    </location>
</feature>
<feature type="compositionally biased region" description="Polar residues" evidence="1">
    <location>
        <begin position="529"/>
        <end position="544"/>
    </location>
</feature>
<feature type="compositionally biased region" description="Polar residues" evidence="1">
    <location>
        <begin position="46"/>
        <end position="71"/>
    </location>
</feature>
<feature type="compositionally biased region" description="Basic and acidic residues" evidence="1">
    <location>
        <begin position="371"/>
        <end position="385"/>
    </location>
</feature>
<feature type="compositionally biased region" description="Polar residues" evidence="1">
    <location>
        <begin position="1061"/>
        <end position="1072"/>
    </location>
</feature>
<feature type="compositionally biased region" description="Basic and acidic residues" evidence="1">
    <location>
        <begin position="927"/>
        <end position="936"/>
    </location>
</feature>
<feature type="compositionally biased region" description="Basic and acidic residues" evidence="1">
    <location>
        <begin position="1606"/>
        <end position="1616"/>
    </location>
</feature>
<proteinExistence type="predicted"/>
<feature type="compositionally biased region" description="Basic residues" evidence="1">
    <location>
        <begin position="1286"/>
        <end position="1297"/>
    </location>
</feature>
<feature type="compositionally biased region" description="Basic and acidic residues" evidence="1">
    <location>
        <begin position="494"/>
        <end position="513"/>
    </location>
</feature>
<feature type="compositionally biased region" description="Basic and acidic residues" evidence="1">
    <location>
        <begin position="1005"/>
        <end position="1025"/>
    </location>
</feature>
<feature type="compositionally biased region" description="Polar residues" evidence="1">
    <location>
        <begin position="1495"/>
        <end position="1506"/>
    </location>
</feature>